<gene>
    <name evidence="1" type="ORF">BFS16_12095</name>
</gene>
<accession>A0A2K0XBZ6</accession>
<reference evidence="1 2" key="1">
    <citation type="submission" date="2017-03" db="EMBL/GenBank/DDBJ databases">
        <authorList>
            <person name="Afonso C.L."/>
            <person name="Miller P.J."/>
            <person name="Scott M.A."/>
            <person name="Spackman E."/>
            <person name="Goraichik I."/>
            <person name="Dimitrov K.M."/>
            <person name="Suarez D.L."/>
            <person name="Swayne D.E."/>
        </authorList>
    </citation>
    <scope>NUCLEOTIDE SEQUENCE [LARGE SCALE GENOMIC DNA]</scope>
    <source>
        <strain evidence="1 2">DNF00076</strain>
    </source>
</reference>
<organism evidence="1 2">
    <name type="scientific">Hoylesella timonensis</name>
    <dbReference type="NCBI Taxonomy" id="386414"/>
    <lineage>
        <taxon>Bacteria</taxon>
        <taxon>Pseudomonadati</taxon>
        <taxon>Bacteroidota</taxon>
        <taxon>Bacteroidia</taxon>
        <taxon>Bacteroidales</taxon>
        <taxon>Prevotellaceae</taxon>
        <taxon>Hoylesella</taxon>
    </lineage>
</organism>
<evidence type="ECO:0000313" key="1">
    <source>
        <dbReference type="EMBL" id="PNP92069.1"/>
    </source>
</evidence>
<dbReference type="Proteomes" id="UP000236634">
    <property type="component" value="Unassembled WGS sequence"/>
</dbReference>
<evidence type="ECO:0000313" key="2">
    <source>
        <dbReference type="Proteomes" id="UP000236634"/>
    </source>
</evidence>
<sequence>MTEEAWMSSLLSIARHHGGVNIKGIEYSIVDKRGHTLLECSFEAEKAGKDKAIMPGEPADLLRNDFINFYKKLGRDTFISILEKNRCEDEKALKKIYREACAACNKKQ</sequence>
<name>A0A2K0XBZ6_9BACT</name>
<proteinExistence type="predicted"/>
<dbReference type="EMBL" id="NBAX01000013">
    <property type="protein sequence ID" value="PNP92069.1"/>
    <property type="molecule type" value="Genomic_DNA"/>
</dbReference>
<dbReference type="AlphaFoldDB" id="A0A2K0XBZ6"/>
<protein>
    <submittedName>
        <fullName evidence="1">Uncharacterized protein</fullName>
    </submittedName>
</protein>
<comment type="caution">
    <text evidence="1">The sequence shown here is derived from an EMBL/GenBank/DDBJ whole genome shotgun (WGS) entry which is preliminary data.</text>
</comment>